<keyword evidence="4" id="KW-1133">Transmembrane helix</keyword>
<evidence type="ECO:0000256" key="4">
    <source>
        <dbReference type="SAM" id="Phobius"/>
    </source>
</evidence>
<feature type="region of interest" description="Disordered" evidence="3">
    <location>
        <begin position="1"/>
        <end position="106"/>
    </location>
</feature>
<name>A0A9X4RDU8_9ACTN</name>
<dbReference type="PANTHER" id="PTHR37042:SF4">
    <property type="entry name" value="OUTER MEMBRANE PROTEIN RV1973"/>
    <property type="match status" value="1"/>
</dbReference>
<evidence type="ECO:0000313" key="6">
    <source>
        <dbReference type="Proteomes" id="UP001152755"/>
    </source>
</evidence>
<feature type="compositionally biased region" description="Low complexity" evidence="3">
    <location>
        <begin position="33"/>
        <end position="69"/>
    </location>
</feature>
<dbReference type="PANTHER" id="PTHR37042">
    <property type="entry name" value="OUTER MEMBRANE PROTEIN RV1973"/>
    <property type="match status" value="1"/>
</dbReference>
<comment type="caution">
    <text evidence="5">The sequence shown here is derived from an EMBL/GenBank/DDBJ whole genome shotgun (WGS) entry which is preliminary data.</text>
</comment>
<protein>
    <submittedName>
        <fullName evidence="5">Tetratricopeptide repeat protein</fullName>
    </submittedName>
</protein>
<dbReference type="AlphaFoldDB" id="A0A9X4RDU8"/>
<gene>
    <name evidence="5" type="ORF">NVS88_11235</name>
</gene>
<proteinExistence type="predicted"/>
<feature type="transmembrane region" description="Helical" evidence="4">
    <location>
        <begin position="126"/>
        <end position="145"/>
    </location>
</feature>
<reference evidence="5" key="1">
    <citation type="submission" date="2022-08" db="EMBL/GenBank/DDBJ databases">
        <title>Genome analysis of Corynebacteriales strain.</title>
        <authorList>
            <person name="Lee S.D."/>
        </authorList>
    </citation>
    <scope>NUCLEOTIDE SEQUENCE</scope>
    <source>
        <strain evidence="5">D3-21</strain>
    </source>
</reference>
<feature type="compositionally biased region" description="Low complexity" evidence="3">
    <location>
        <begin position="10"/>
        <end position="23"/>
    </location>
</feature>
<keyword evidence="6" id="KW-1185">Reference proteome</keyword>
<evidence type="ECO:0000313" key="5">
    <source>
        <dbReference type="EMBL" id="MDG3015124.1"/>
    </source>
</evidence>
<evidence type="ECO:0000256" key="2">
    <source>
        <dbReference type="ARBA" id="ARBA00023136"/>
    </source>
</evidence>
<dbReference type="RefSeq" id="WP_277833734.1">
    <property type="nucleotide sequence ID" value="NZ_JAAIVF010000005.1"/>
</dbReference>
<evidence type="ECO:0000256" key="1">
    <source>
        <dbReference type="ARBA" id="ARBA00004370"/>
    </source>
</evidence>
<comment type="subcellular location">
    <subcellularLocation>
        <location evidence="1">Membrane</location>
    </subcellularLocation>
</comment>
<dbReference type="Proteomes" id="UP001152755">
    <property type="component" value="Unassembled WGS sequence"/>
</dbReference>
<dbReference type="EMBL" id="JANRHA010000006">
    <property type="protein sequence ID" value="MDG3015124.1"/>
    <property type="molecule type" value="Genomic_DNA"/>
</dbReference>
<dbReference type="GO" id="GO:0016020">
    <property type="term" value="C:membrane"/>
    <property type="evidence" value="ECO:0007669"/>
    <property type="project" value="UniProtKB-SubCell"/>
</dbReference>
<evidence type="ECO:0000256" key="3">
    <source>
        <dbReference type="SAM" id="MobiDB-lite"/>
    </source>
</evidence>
<organism evidence="5 6">
    <name type="scientific">Speluncibacter jeojiensis</name>
    <dbReference type="NCBI Taxonomy" id="2710754"/>
    <lineage>
        <taxon>Bacteria</taxon>
        <taxon>Bacillati</taxon>
        <taxon>Actinomycetota</taxon>
        <taxon>Actinomycetes</taxon>
        <taxon>Mycobacteriales</taxon>
        <taxon>Speluncibacteraceae</taxon>
        <taxon>Speluncibacter</taxon>
    </lineage>
</organism>
<keyword evidence="2 4" id="KW-0472">Membrane</keyword>
<keyword evidence="4" id="KW-0812">Transmembrane</keyword>
<accession>A0A9X4RDU8</accession>
<sequence length="279" mass="29092">MKSAPEKSAESAGAAAESPGGSPWQRAASAQSDAAPVEAPAPADAPAVSLAKSASGESGAAEAVPGESSPMESLPAESVDIEGAEGGNPEGESPDGESADGVAKPSRIRRISRGARAFVFSRRGGAAALVIVVLAVLGTGGWLLWENHQHNQLEAKRNAYIATATQEVLNTLNIQKDSADADVKRILDNASGSFYDQFNSNRDQFVNIVKEAEVNSKGNVIQAALQDISGNTARVLVVGSSEVTNKASPQASQRDYRLRVTVTDDGHRMTVSDMEYVMS</sequence>